<comment type="caution">
    <text evidence="1">The sequence shown here is derived from an EMBL/GenBank/DDBJ whole genome shotgun (WGS) entry which is preliminary data.</text>
</comment>
<protein>
    <submittedName>
        <fullName evidence="1">Uncharacterized protein</fullName>
    </submittedName>
</protein>
<sequence>MQQSQIQERYISIGLLNRSQVLCNTWQRLFNTSFNILQSISNLISQQTATIEHPSVVEQHHVNSSRLVFKQTEATEKSIEQLRQVMHMFEKVISDWKQLELEAVRHLHKTWTPDLSKPVALSTQSLIQVTSVSPIEAHEMIAQLSFMYQKEYAYKNTLWMTLPGYMSKAFDQIQSFIELWTTEAAIDTTVQSILSERLQLYKTVKKVLESVD</sequence>
<accession>A0A1C7NE67</accession>
<name>A0A1C7NE67_9FUNG</name>
<keyword evidence="2" id="KW-1185">Reference proteome</keyword>
<dbReference type="EMBL" id="LUGH01000228">
    <property type="protein sequence ID" value="OBZ87348.1"/>
    <property type="molecule type" value="Genomic_DNA"/>
</dbReference>
<dbReference type="AlphaFoldDB" id="A0A1C7NE67"/>
<dbReference type="Proteomes" id="UP000093000">
    <property type="component" value="Unassembled WGS sequence"/>
</dbReference>
<evidence type="ECO:0000313" key="2">
    <source>
        <dbReference type="Proteomes" id="UP000093000"/>
    </source>
</evidence>
<organism evidence="1 2">
    <name type="scientific">Choanephora cucurbitarum</name>
    <dbReference type="NCBI Taxonomy" id="101091"/>
    <lineage>
        <taxon>Eukaryota</taxon>
        <taxon>Fungi</taxon>
        <taxon>Fungi incertae sedis</taxon>
        <taxon>Mucoromycota</taxon>
        <taxon>Mucoromycotina</taxon>
        <taxon>Mucoromycetes</taxon>
        <taxon>Mucorales</taxon>
        <taxon>Mucorineae</taxon>
        <taxon>Choanephoraceae</taxon>
        <taxon>Choanephoroideae</taxon>
        <taxon>Choanephora</taxon>
    </lineage>
</organism>
<dbReference type="InParanoid" id="A0A1C7NE67"/>
<reference evidence="1 2" key="1">
    <citation type="submission" date="2016-03" db="EMBL/GenBank/DDBJ databases">
        <title>Choanephora cucurbitarum.</title>
        <authorList>
            <person name="Min B."/>
            <person name="Park H."/>
            <person name="Park J.-H."/>
            <person name="Shin H.-D."/>
            <person name="Choi I.-G."/>
        </authorList>
    </citation>
    <scope>NUCLEOTIDE SEQUENCE [LARGE SCALE GENOMIC DNA]</scope>
    <source>
        <strain evidence="1 2">KUS-F28377</strain>
    </source>
</reference>
<dbReference type="OrthoDB" id="2265273at2759"/>
<evidence type="ECO:0000313" key="1">
    <source>
        <dbReference type="EMBL" id="OBZ87348.1"/>
    </source>
</evidence>
<dbReference type="Pfam" id="PF15011">
    <property type="entry name" value="CA109-like"/>
    <property type="match status" value="1"/>
</dbReference>
<proteinExistence type="predicted"/>
<dbReference type="InterPro" id="IPR029159">
    <property type="entry name" value="CA109-like"/>
</dbReference>
<gene>
    <name evidence="1" type="ORF">A0J61_04598</name>
</gene>